<evidence type="ECO:0000256" key="8">
    <source>
        <dbReference type="ARBA" id="ARBA00023125"/>
    </source>
</evidence>
<dbReference type="RefSeq" id="WP_354558554.1">
    <property type="nucleotide sequence ID" value="NZ_JBEPMB010000012.1"/>
</dbReference>
<reference evidence="19 20" key="1">
    <citation type="submission" date="2024-06" db="EMBL/GenBank/DDBJ databases">
        <title>Genomic Encyclopedia of Type Strains, Phase IV (KMG-IV): sequencing the most valuable type-strain genomes for metagenomic binning, comparative biology and taxonomic classification.</title>
        <authorList>
            <person name="Goeker M."/>
        </authorList>
    </citation>
    <scope>NUCLEOTIDE SEQUENCE [LARGE SCALE GENOMIC DNA]</scope>
    <source>
        <strain evidence="19 20">DSM 29780</strain>
    </source>
</reference>
<evidence type="ECO:0000256" key="11">
    <source>
        <dbReference type="ARBA" id="ARBA00034617"/>
    </source>
</evidence>
<evidence type="ECO:0000256" key="14">
    <source>
        <dbReference type="ARBA" id="ARBA00048988"/>
    </source>
</evidence>
<evidence type="ECO:0000256" key="2">
    <source>
        <dbReference type="ARBA" id="ARBA00022741"/>
    </source>
</evidence>
<dbReference type="Pfam" id="PF13361">
    <property type="entry name" value="UvrD_C"/>
    <property type="match status" value="1"/>
</dbReference>
<name>A0ABV2J5P7_9HYPH</name>
<dbReference type="InterPro" id="IPR027417">
    <property type="entry name" value="P-loop_NTPase"/>
</dbReference>
<evidence type="ECO:0000256" key="12">
    <source>
        <dbReference type="ARBA" id="ARBA00034808"/>
    </source>
</evidence>
<keyword evidence="10" id="KW-0413">Isomerase</keyword>
<proteinExistence type="predicted"/>
<dbReference type="PANTHER" id="PTHR11070">
    <property type="entry name" value="UVRD / RECB / PCRA DNA HELICASE FAMILY MEMBER"/>
    <property type="match status" value="1"/>
</dbReference>
<feature type="region of interest" description="Disordered" evidence="16">
    <location>
        <begin position="1"/>
        <end position="21"/>
    </location>
</feature>
<dbReference type="EC" id="5.6.2.4" evidence="12"/>
<comment type="caution">
    <text evidence="19">The sequence shown here is derived from an EMBL/GenBank/DDBJ whole genome shotgun (WGS) entry which is preliminary data.</text>
</comment>
<dbReference type="Pfam" id="PF12705">
    <property type="entry name" value="PDDEXK_1"/>
    <property type="match status" value="1"/>
</dbReference>
<dbReference type="Gene3D" id="1.10.486.10">
    <property type="entry name" value="PCRA, domain 4"/>
    <property type="match status" value="1"/>
</dbReference>
<keyword evidence="6" id="KW-0269">Exonuclease</keyword>
<evidence type="ECO:0000259" key="17">
    <source>
        <dbReference type="PROSITE" id="PS51198"/>
    </source>
</evidence>
<comment type="catalytic activity">
    <reaction evidence="11">
        <text>Couples ATP hydrolysis with the unwinding of duplex DNA by translocating in the 3'-5' direction.</text>
        <dbReference type="EC" id="5.6.2.4"/>
    </reaction>
</comment>
<evidence type="ECO:0000313" key="20">
    <source>
        <dbReference type="Proteomes" id="UP001549047"/>
    </source>
</evidence>
<keyword evidence="8" id="KW-0238">DNA-binding</keyword>
<evidence type="ECO:0000256" key="9">
    <source>
        <dbReference type="ARBA" id="ARBA00023204"/>
    </source>
</evidence>
<feature type="domain" description="UvrD-like helicase ATP-binding" evidence="17">
    <location>
        <begin position="21"/>
        <end position="506"/>
    </location>
</feature>
<dbReference type="InterPro" id="IPR038726">
    <property type="entry name" value="PDDEXK_AddAB-type"/>
</dbReference>
<dbReference type="InterPro" id="IPR011604">
    <property type="entry name" value="PDDEXK-like_dom_sf"/>
</dbReference>
<evidence type="ECO:0000256" key="16">
    <source>
        <dbReference type="SAM" id="MobiDB-lite"/>
    </source>
</evidence>
<keyword evidence="4 15" id="KW-0378">Hydrolase</keyword>
<dbReference type="InterPro" id="IPR000212">
    <property type="entry name" value="DNA_helicase_UvrD/REP"/>
</dbReference>
<gene>
    <name evidence="19" type="ORF">ABID16_004446</name>
</gene>
<evidence type="ECO:0000256" key="15">
    <source>
        <dbReference type="PROSITE-ProRule" id="PRU00560"/>
    </source>
</evidence>
<dbReference type="Pfam" id="PF00580">
    <property type="entry name" value="UvrD-helicase"/>
    <property type="match status" value="1"/>
</dbReference>
<dbReference type="Proteomes" id="UP001549047">
    <property type="component" value="Unassembled WGS sequence"/>
</dbReference>
<evidence type="ECO:0000313" key="19">
    <source>
        <dbReference type="EMBL" id="MET3616097.1"/>
    </source>
</evidence>
<keyword evidence="1" id="KW-0540">Nuclease</keyword>
<keyword evidence="5 15" id="KW-0347">Helicase</keyword>
<accession>A0ABV2J5P7</accession>
<dbReference type="InterPro" id="IPR014016">
    <property type="entry name" value="UvrD-like_ATP-bd"/>
</dbReference>
<dbReference type="SUPFAM" id="SSF52980">
    <property type="entry name" value="Restriction endonuclease-like"/>
    <property type="match status" value="1"/>
</dbReference>
<evidence type="ECO:0000256" key="6">
    <source>
        <dbReference type="ARBA" id="ARBA00022839"/>
    </source>
</evidence>
<feature type="compositionally biased region" description="Basic and acidic residues" evidence="16">
    <location>
        <begin position="1"/>
        <end position="11"/>
    </location>
</feature>
<dbReference type="InterPro" id="IPR011335">
    <property type="entry name" value="Restrct_endonuc-II-like"/>
</dbReference>
<keyword evidence="9" id="KW-0234">DNA repair</keyword>
<dbReference type="Gene3D" id="3.40.50.300">
    <property type="entry name" value="P-loop containing nucleotide triphosphate hydrolases"/>
    <property type="match status" value="4"/>
</dbReference>
<dbReference type="PANTHER" id="PTHR11070:SF2">
    <property type="entry name" value="ATP-DEPENDENT DNA HELICASE SRS2"/>
    <property type="match status" value="1"/>
</dbReference>
<protein>
    <recommendedName>
        <fullName evidence="12">DNA 3'-5' helicase</fullName>
        <ecNumber evidence="12">5.6.2.4</ecNumber>
    </recommendedName>
    <alternativeName>
        <fullName evidence="13">DNA 3'-5' helicase II</fullName>
    </alternativeName>
</protein>
<dbReference type="PROSITE" id="PS51217">
    <property type="entry name" value="UVRD_HELICASE_CTER"/>
    <property type="match status" value="1"/>
</dbReference>
<evidence type="ECO:0000256" key="10">
    <source>
        <dbReference type="ARBA" id="ARBA00023235"/>
    </source>
</evidence>
<evidence type="ECO:0000256" key="4">
    <source>
        <dbReference type="ARBA" id="ARBA00022801"/>
    </source>
</evidence>
<dbReference type="NCBIfam" id="TIGR02784">
    <property type="entry name" value="addA_alphas"/>
    <property type="match status" value="1"/>
</dbReference>
<dbReference type="PROSITE" id="PS51198">
    <property type="entry name" value="UVRD_HELICASE_ATP_BIND"/>
    <property type="match status" value="1"/>
</dbReference>
<feature type="binding site" evidence="15">
    <location>
        <begin position="42"/>
        <end position="49"/>
    </location>
    <ligand>
        <name>ATP</name>
        <dbReference type="ChEBI" id="CHEBI:30616"/>
    </ligand>
</feature>
<comment type="catalytic activity">
    <reaction evidence="14">
        <text>ATP + H2O = ADP + phosphate + H(+)</text>
        <dbReference type="Rhea" id="RHEA:13065"/>
        <dbReference type="ChEBI" id="CHEBI:15377"/>
        <dbReference type="ChEBI" id="CHEBI:15378"/>
        <dbReference type="ChEBI" id="CHEBI:30616"/>
        <dbReference type="ChEBI" id="CHEBI:43474"/>
        <dbReference type="ChEBI" id="CHEBI:456216"/>
        <dbReference type="EC" id="5.6.2.4"/>
    </reaction>
</comment>
<evidence type="ECO:0000256" key="5">
    <source>
        <dbReference type="ARBA" id="ARBA00022806"/>
    </source>
</evidence>
<dbReference type="GO" id="GO:0003678">
    <property type="term" value="F:DNA helicase activity"/>
    <property type="evidence" value="ECO:0007669"/>
    <property type="project" value="UniProtKB-EC"/>
</dbReference>
<evidence type="ECO:0000256" key="3">
    <source>
        <dbReference type="ARBA" id="ARBA00022763"/>
    </source>
</evidence>
<dbReference type="SUPFAM" id="SSF52540">
    <property type="entry name" value="P-loop containing nucleoside triphosphate hydrolases"/>
    <property type="match status" value="1"/>
</dbReference>
<keyword evidence="7 15" id="KW-0067">ATP-binding</keyword>
<dbReference type="InterPro" id="IPR014151">
    <property type="entry name" value="DNA_helicase_AddA"/>
</dbReference>
<evidence type="ECO:0000256" key="13">
    <source>
        <dbReference type="ARBA" id="ARBA00034923"/>
    </source>
</evidence>
<keyword evidence="3" id="KW-0227">DNA damage</keyword>
<evidence type="ECO:0000256" key="7">
    <source>
        <dbReference type="ARBA" id="ARBA00022840"/>
    </source>
</evidence>
<dbReference type="GO" id="GO:0016787">
    <property type="term" value="F:hydrolase activity"/>
    <property type="evidence" value="ECO:0007669"/>
    <property type="project" value="UniProtKB-KW"/>
</dbReference>
<keyword evidence="2 15" id="KW-0547">Nucleotide-binding</keyword>
<keyword evidence="20" id="KW-1185">Reference proteome</keyword>
<evidence type="ECO:0000256" key="1">
    <source>
        <dbReference type="ARBA" id="ARBA00022722"/>
    </source>
</evidence>
<evidence type="ECO:0000259" key="18">
    <source>
        <dbReference type="PROSITE" id="PS51217"/>
    </source>
</evidence>
<dbReference type="Gene3D" id="3.90.320.10">
    <property type="match status" value="1"/>
</dbReference>
<dbReference type="EMBL" id="JBEPMB010000012">
    <property type="protein sequence ID" value="MET3616097.1"/>
    <property type="molecule type" value="Genomic_DNA"/>
</dbReference>
<feature type="region of interest" description="Disordered" evidence="16">
    <location>
        <begin position="984"/>
        <end position="1006"/>
    </location>
</feature>
<dbReference type="InterPro" id="IPR014017">
    <property type="entry name" value="DNA_helicase_UvrD-like_C"/>
</dbReference>
<organism evidence="19 20">
    <name type="scientific">Rhizobium aquaticum</name>
    <dbReference type="NCBI Taxonomy" id="1549636"/>
    <lineage>
        <taxon>Bacteria</taxon>
        <taxon>Pseudomonadati</taxon>
        <taxon>Pseudomonadota</taxon>
        <taxon>Alphaproteobacteria</taxon>
        <taxon>Hyphomicrobiales</taxon>
        <taxon>Rhizobiaceae</taxon>
        <taxon>Rhizobium/Agrobacterium group</taxon>
        <taxon>Rhizobium</taxon>
    </lineage>
</organism>
<feature type="domain" description="UvrD-like helicase C-terminal" evidence="18">
    <location>
        <begin position="523"/>
        <end position="814"/>
    </location>
</feature>
<sequence length="1191" mass="131822">MAETFPDHHVDPMPNDPLASIGWTTRQQGLASDPGSLAWVSANAGSGKTHVLTQRVIRLLLAGARPSAILCLTYTKAAASEMSNRVFRTLSKWALLDDAALSREIEMMEGRPPNRVMLAEARRLFARALETPGGLKIQTIHAFCEALLHQFPLEANVAGHFTVLDERAASDLLTDVRRNLLVAATAEDDAGLAAAFAAVMDFGSDSGLETLIGDIVSQRSALTESLHAIRNGNYDNLLRQKLGLAADATREEAYEALRHLPGFSGPEGLAYIQFAGQAGGSKVQESVQKLSAILTEDDPQRRLAAIRAFAFTQTGSPRGNQAFYNAAMLKQDPMLEQRVADMLAHVSDHLDNLRRLDILEASCAALTIGERLVRDYEDLKRRLGYMDFEDLIERAASLLTRSDAGPWIHYKLDQGIDHILVDEAQDTSPVQWRIIRALSEEFFSGRSARNVSRTLFAVGDEKQSIYSFQGARPEKLASEGRHAKAMAEAAELEFRPIRLPLSFRSTDHVLSAVDQVFSVPENRRGLGEAGDGVTHQSSRIGHPGRTEVWEMIAPADSAEEDDWTLPFDATPETTPPAILARRIADTIAGWIGQEMIVEDKKARLVRPGDVLVLVRKRDGFVNALTRALKSRNGIPVGGADRLVLTRHIAIQDLMAVGKFMLLPEDDLSLAALSKSPLMDLTEDELMLAAAGRGKRESLWQRFRALASDGNSLFTQPVDLIEGWRRLAGTQNPFDFFSRILGPMGGRRKFFARLGTEVTDVLDEFLAMALDHGGKGLPGLQSFISSLELDPPTVKREQDKGRDEVRIMTVHASKGLEAPIVFLVDDGSAPFNANHMPKLRVIEQGEDRPAIPVWLPDSSLNVPLTEEDAARRKALAEEEYRRLLYVGMTRAADRLIVCGHRKKREVADCWHKLVWSALALDTGRCRETLFKTRTEEWPGLIWTSGREARDIERHDELARLPADFSLPASLMKPLPPHMRLPRPLSPSGAAAELEGVGPRPAPGSRLFGDTEKMNFAVKRGKTIHRLFQVLPDFPEDERRAAAERYLVRAARDWREEDRQSAVEQVFAILENPDFASLFGAEARAETNLMGMLATHDRQFSVAGRIDRLAVEAERVIIADFKTDRAPPKRLEDISKPYIAQLAIYREILRPLYPERAIECRLIFTTSGAGFALPTAQLDDALSELGLGGARVV</sequence>